<organism evidence="1 2">
    <name type="scientific">Cetraspora pellucida</name>
    <dbReference type="NCBI Taxonomy" id="1433469"/>
    <lineage>
        <taxon>Eukaryota</taxon>
        <taxon>Fungi</taxon>
        <taxon>Fungi incertae sedis</taxon>
        <taxon>Mucoromycota</taxon>
        <taxon>Glomeromycotina</taxon>
        <taxon>Glomeromycetes</taxon>
        <taxon>Diversisporales</taxon>
        <taxon>Gigasporaceae</taxon>
        <taxon>Cetraspora</taxon>
    </lineage>
</organism>
<dbReference type="EMBL" id="CAJVPW010023094">
    <property type="protein sequence ID" value="CAG8699998.1"/>
    <property type="molecule type" value="Genomic_DNA"/>
</dbReference>
<comment type="caution">
    <text evidence="1">The sequence shown here is derived from an EMBL/GenBank/DDBJ whole genome shotgun (WGS) entry which is preliminary data.</text>
</comment>
<dbReference type="Proteomes" id="UP000789366">
    <property type="component" value="Unassembled WGS sequence"/>
</dbReference>
<gene>
    <name evidence="1" type="ORF">SPELUC_LOCUS11224</name>
</gene>
<feature type="non-terminal residue" evidence="1">
    <location>
        <position position="1"/>
    </location>
</feature>
<name>A0ACA9PAB0_9GLOM</name>
<reference evidence="1" key="1">
    <citation type="submission" date="2021-06" db="EMBL/GenBank/DDBJ databases">
        <authorList>
            <person name="Kallberg Y."/>
            <person name="Tangrot J."/>
            <person name="Rosling A."/>
        </authorList>
    </citation>
    <scope>NUCLEOTIDE SEQUENCE</scope>
    <source>
        <strain evidence="1">28 12/20/2015</strain>
    </source>
</reference>
<accession>A0ACA9PAB0</accession>
<evidence type="ECO:0000313" key="1">
    <source>
        <dbReference type="EMBL" id="CAG8699998.1"/>
    </source>
</evidence>
<keyword evidence="2" id="KW-1185">Reference proteome</keyword>
<sequence>DEINNHSQIVENVKDAKDVFYDVIRPKNSDRVDNNDNKEC</sequence>
<proteinExistence type="predicted"/>
<protein>
    <submittedName>
        <fullName evidence="1">8592_t:CDS:1</fullName>
    </submittedName>
</protein>
<feature type="non-terminal residue" evidence="1">
    <location>
        <position position="40"/>
    </location>
</feature>
<evidence type="ECO:0000313" key="2">
    <source>
        <dbReference type="Proteomes" id="UP000789366"/>
    </source>
</evidence>